<sequence length="45" mass="4599">MPAGYFKRAESPSRPTLLIGCNPLSLLPIAASLAASVAADNELAT</sequence>
<dbReference type="EMBL" id="CAJDKC010000004">
    <property type="protein sequence ID" value="CAD0360677.1"/>
    <property type="molecule type" value="Genomic_DNA"/>
</dbReference>
<dbReference type="AlphaFoldDB" id="A0A6V7FBM8"/>
<dbReference type="Proteomes" id="UP000587508">
    <property type="component" value="Unassembled WGS sequence"/>
</dbReference>
<evidence type="ECO:0000313" key="1">
    <source>
        <dbReference type="EMBL" id="CAD0360677.1"/>
    </source>
</evidence>
<name>A0A6V7FBM8_9XANT</name>
<protein>
    <submittedName>
        <fullName evidence="1">Uncharacterized protein</fullName>
    </submittedName>
</protein>
<evidence type="ECO:0000313" key="2">
    <source>
        <dbReference type="Proteomes" id="UP000587508"/>
    </source>
</evidence>
<reference evidence="1 2" key="1">
    <citation type="submission" date="2020-07" db="EMBL/GenBank/DDBJ databases">
        <authorList>
            <person name="Pothier F. J."/>
        </authorList>
    </citation>
    <scope>NUCLEOTIDE SEQUENCE [LARGE SCALE GENOMIC DNA]</scope>
    <source>
        <strain evidence="1 2">CFBP 7900</strain>
    </source>
</reference>
<comment type="caution">
    <text evidence="1">The sequence shown here is derived from an EMBL/GenBank/DDBJ whole genome shotgun (WGS) entry which is preliminary data.</text>
</comment>
<dbReference type="EMBL" id="CAJDKC010000004">
    <property type="protein sequence ID" value="CAD0360675.1"/>
    <property type="molecule type" value="Genomic_DNA"/>
</dbReference>
<proteinExistence type="predicted"/>
<organism evidence="1 2">
    <name type="scientific">Xanthomonas hortorum pv. carotae</name>
    <dbReference type="NCBI Taxonomy" id="487904"/>
    <lineage>
        <taxon>Bacteria</taxon>
        <taxon>Pseudomonadati</taxon>
        <taxon>Pseudomonadota</taxon>
        <taxon>Gammaproteobacteria</taxon>
        <taxon>Lysobacterales</taxon>
        <taxon>Lysobacteraceae</taxon>
        <taxon>Xanthomonas</taxon>
    </lineage>
</organism>
<gene>
    <name evidence="1" type="ORF">CFBP7900_32770</name>
</gene>
<accession>A0A6V7FBM8</accession>